<proteinExistence type="predicted"/>
<dbReference type="AlphaFoldDB" id="L8GYA0"/>
<name>L8GYA0_ACACF</name>
<feature type="region of interest" description="Disordered" evidence="1">
    <location>
        <begin position="280"/>
        <end position="364"/>
    </location>
</feature>
<keyword evidence="3" id="KW-1185">Reference proteome</keyword>
<feature type="compositionally biased region" description="Low complexity" evidence="1">
    <location>
        <begin position="284"/>
        <end position="296"/>
    </location>
</feature>
<feature type="region of interest" description="Disordered" evidence="1">
    <location>
        <begin position="442"/>
        <end position="478"/>
    </location>
</feature>
<dbReference type="VEuPathDB" id="AmoebaDB:ACA1_062620"/>
<dbReference type="STRING" id="1257118.L8GYA0"/>
<reference evidence="2 3" key="1">
    <citation type="journal article" date="2013" name="Genome Biol.">
        <title>Genome of Acanthamoeba castellanii highlights extensive lateral gene transfer and early evolution of tyrosine kinase signaling.</title>
        <authorList>
            <person name="Clarke M."/>
            <person name="Lohan A.J."/>
            <person name="Liu B."/>
            <person name="Lagkouvardos I."/>
            <person name="Roy S."/>
            <person name="Zafar N."/>
            <person name="Bertelli C."/>
            <person name="Schilde C."/>
            <person name="Kianianmomeni A."/>
            <person name="Burglin T.R."/>
            <person name="Frech C."/>
            <person name="Turcotte B."/>
            <person name="Kopec K.O."/>
            <person name="Synnott J.M."/>
            <person name="Choo C."/>
            <person name="Paponov I."/>
            <person name="Finkler A."/>
            <person name="Soon Heng Tan C."/>
            <person name="Hutchins A.P."/>
            <person name="Weinmeier T."/>
            <person name="Rattei T."/>
            <person name="Chu J.S."/>
            <person name="Gimenez G."/>
            <person name="Irimia M."/>
            <person name="Rigden D.J."/>
            <person name="Fitzpatrick D.A."/>
            <person name="Lorenzo-Morales J."/>
            <person name="Bateman A."/>
            <person name="Chiu C.H."/>
            <person name="Tang P."/>
            <person name="Hegemann P."/>
            <person name="Fromm H."/>
            <person name="Raoult D."/>
            <person name="Greub G."/>
            <person name="Miranda-Saavedra D."/>
            <person name="Chen N."/>
            <person name="Nash P."/>
            <person name="Ginger M.L."/>
            <person name="Horn M."/>
            <person name="Schaap P."/>
            <person name="Caler L."/>
            <person name="Loftus B."/>
        </authorList>
    </citation>
    <scope>NUCLEOTIDE SEQUENCE [LARGE SCALE GENOMIC DNA]</scope>
    <source>
        <strain evidence="2 3">Neff</strain>
    </source>
</reference>
<gene>
    <name evidence="2" type="ORF">ACA1_062620</name>
</gene>
<protein>
    <submittedName>
        <fullName evidence="2">Uncharacterized protein</fullName>
    </submittedName>
</protein>
<organism evidence="2 3">
    <name type="scientific">Acanthamoeba castellanii (strain ATCC 30010 / Neff)</name>
    <dbReference type="NCBI Taxonomy" id="1257118"/>
    <lineage>
        <taxon>Eukaryota</taxon>
        <taxon>Amoebozoa</taxon>
        <taxon>Discosea</taxon>
        <taxon>Longamoebia</taxon>
        <taxon>Centramoebida</taxon>
        <taxon>Acanthamoebidae</taxon>
        <taxon>Acanthamoeba</taxon>
    </lineage>
</organism>
<feature type="compositionally biased region" description="Low complexity" evidence="1">
    <location>
        <begin position="377"/>
        <end position="393"/>
    </location>
</feature>
<feature type="region of interest" description="Disordered" evidence="1">
    <location>
        <begin position="500"/>
        <end position="603"/>
    </location>
</feature>
<feature type="compositionally biased region" description="Polar residues" evidence="1">
    <location>
        <begin position="443"/>
        <end position="453"/>
    </location>
</feature>
<dbReference type="EMBL" id="KB007974">
    <property type="protein sequence ID" value="ELR17518.1"/>
    <property type="molecule type" value="Genomic_DNA"/>
</dbReference>
<feature type="compositionally biased region" description="Low complexity" evidence="1">
    <location>
        <begin position="454"/>
        <end position="478"/>
    </location>
</feature>
<dbReference type="GeneID" id="14918410"/>
<accession>L8GYA0</accession>
<evidence type="ECO:0000313" key="2">
    <source>
        <dbReference type="EMBL" id="ELR17518.1"/>
    </source>
</evidence>
<evidence type="ECO:0000256" key="1">
    <source>
        <dbReference type="SAM" id="MobiDB-lite"/>
    </source>
</evidence>
<dbReference type="Proteomes" id="UP000011083">
    <property type="component" value="Unassembled WGS sequence"/>
</dbReference>
<evidence type="ECO:0000313" key="3">
    <source>
        <dbReference type="Proteomes" id="UP000011083"/>
    </source>
</evidence>
<sequence>MESYDDVAEDSFLLPNFPPNTKVPEVIALQNGEECFVAPLVNEMKVNIDYLWRLKRKMKGKDIDIKLHMLEDERGKINTASAGGPQRKGVGRAPHFSNDKIKLALEWANHVEESLLLELSPKTQADTAGARATPKTSSDTVTEDLLIDLSGPAPAPSAVPYHLQAPPQLQMPPGAMYPPPSYYYPPSYAMQPPGSTGGGVPQPFNAMPPQQQHHLIPSMPGAPGYPMITPGYPQPPLSGNMMGAAGSGVLMPSTSGNYPPMSGFGAFYQPIAVQGPAPVPLDAQQQQQQQSSTSSSALAYPGISAAPSPSPYGATSSPFSSSGAASSASTTQQPPSPVLRTSSTTTTSTAALSPSLNVSSSFSPLPLREEPKVIMEQQQSPLRLSSPSQLAEEQQQRDEEEQGSTAPPAALSSSYGSYDDPFTASVTFNSAYPADSFAAAPIPSSSVGSPLSTASFLTSSPAHSSSSTSTTTTSSMASLPVVESQSTAYATAGKYAVAASSSSSSSPFTEARSPSPPPPYAYASSPSSFAPVEPQHNAPLQQQQQQPSHYYVDSNALPPVMPSPSPSAGLYAAASAPPAFSDSSARATIGQPVHSGTKREKDLGERIQSYEKKAEKLVVLAVERPDQLTETEKKMKGLINKIKVDQEALVAQFARRNDAEAVSQRLNNILTYIQENYDLMKRFRTLYAEDQLNVFEERMYGLLGEVNSVKGHDMDEATKFHQKMTALMREMALYHSVLRKKLEEEQKAAKDHGAVPDDLGAMNKNHLLNRLEDLQENMADFEHNFCTQYKVKRDLGDRAKQMFKQMKVKEAQQKHNVAQDSLYELINIAS</sequence>
<feature type="compositionally biased region" description="Low complexity" evidence="1">
    <location>
        <begin position="311"/>
        <end position="364"/>
    </location>
</feature>
<feature type="compositionally biased region" description="Low complexity" evidence="1">
    <location>
        <begin position="566"/>
        <end position="587"/>
    </location>
</feature>
<dbReference type="RefSeq" id="XP_004339531.1">
    <property type="nucleotide sequence ID" value="XM_004339483.1"/>
</dbReference>
<feature type="region of interest" description="Disordered" evidence="1">
    <location>
        <begin position="376"/>
        <end position="416"/>
    </location>
</feature>
<dbReference type="KEGG" id="acan:ACA1_062620"/>